<protein>
    <submittedName>
        <fullName evidence="1">Uncharacterized protein</fullName>
    </submittedName>
</protein>
<proteinExistence type="predicted"/>
<sequence length="127" mass="14664">MSPVKDVKGAIRIEDLEVIKWCKKLEIVFGFQDKNFDSNKHYTTKGVRGRGVTRYLHNIKKKIKNMYEDMKDSFESDLRKWLINSVRGSRRMAADDHHPTLTNTMVMLPQGGALGFNGICVFVQMLE</sequence>
<evidence type="ECO:0000313" key="2">
    <source>
        <dbReference type="Proteomes" id="UP000775213"/>
    </source>
</evidence>
<gene>
    <name evidence="1" type="ORF">IEQ34_003327</name>
</gene>
<dbReference type="AlphaFoldDB" id="A0AAV7HJD5"/>
<accession>A0AAV7HJD5</accession>
<comment type="caution">
    <text evidence="1">The sequence shown here is derived from an EMBL/GenBank/DDBJ whole genome shotgun (WGS) entry which is preliminary data.</text>
</comment>
<evidence type="ECO:0000313" key="1">
    <source>
        <dbReference type="EMBL" id="KAH0468294.1"/>
    </source>
</evidence>
<dbReference type="EMBL" id="JAGFBR010000004">
    <property type="protein sequence ID" value="KAH0468294.1"/>
    <property type="molecule type" value="Genomic_DNA"/>
</dbReference>
<keyword evidence="2" id="KW-1185">Reference proteome</keyword>
<reference evidence="1 2" key="1">
    <citation type="journal article" date="2021" name="Hortic Res">
        <title>Chromosome-scale assembly of the Dendrobium chrysotoxum genome enhances the understanding of orchid evolution.</title>
        <authorList>
            <person name="Zhang Y."/>
            <person name="Zhang G.Q."/>
            <person name="Zhang D."/>
            <person name="Liu X.D."/>
            <person name="Xu X.Y."/>
            <person name="Sun W.H."/>
            <person name="Yu X."/>
            <person name="Zhu X."/>
            <person name="Wang Z.W."/>
            <person name="Zhao X."/>
            <person name="Zhong W.Y."/>
            <person name="Chen H."/>
            <person name="Yin W.L."/>
            <person name="Huang T."/>
            <person name="Niu S.C."/>
            <person name="Liu Z.J."/>
        </authorList>
    </citation>
    <scope>NUCLEOTIDE SEQUENCE [LARGE SCALE GENOMIC DNA]</scope>
    <source>
        <strain evidence="1">Lindl</strain>
    </source>
</reference>
<organism evidence="1 2">
    <name type="scientific">Dendrobium chrysotoxum</name>
    <name type="common">Orchid</name>
    <dbReference type="NCBI Taxonomy" id="161865"/>
    <lineage>
        <taxon>Eukaryota</taxon>
        <taxon>Viridiplantae</taxon>
        <taxon>Streptophyta</taxon>
        <taxon>Embryophyta</taxon>
        <taxon>Tracheophyta</taxon>
        <taxon>Spermatophyta</taxon>
        <taxon>Magnoliopsida</taxon>
        <taxon>Liliopsida</taxon>
        <taxon>Asparagales</taxon>
        <taxon>Orchidaceae</taxon>
        <taxon>Epidendroideae</taxon>
        <taxon>Malaxideae</taxon>
        <taxon>Dendrobiinae</taxon>
        <taxon>Dendrobium</taxon>
    </lineage>
</organism>
<dbReference type="Proteomes" id="UP000775213">
    <property type="component" value="Unassembled WGS sequence"/>
</dbReference>
<name>A0AAV7HJD5_DENCH</name>